<organism evidence="1">
    <name type="scientific">uncultured Thermomicrobiales bacterium</name>
    <dbReference type="NCBI Taxonomy" id="1645740"/>
    <lineage>
        <taxon>Bacteria</taxon>
        <taxon>Pseudomonadati</taxon>
        <taxon>Thermomicrobiota</taxon>
        <taxon>Thermomicrobia</taxon>
        <taxon>Thermomicrobiales</taxon>
        <taxon>environmental samples</taxon>
    </lineage>
</organism>
<name>A0A6J4VDY8_9BACT</name>
<reference evidence="1" key="1">
    <citation type="submission" date="2020-02" db="EMBL/GenBank/DDBJ databases">
        <authorList>
            <person name="Meier V. D."/>
        </authorList>
    </citation>
    <scope>NUCLEOTIDE SEQUENCE</scope>
    <source>
        <strain evidence="1">AVDCRST_MAG88</strain>
    </source>
</reference>
<accession>A0A6J4VDY8</accession>
<dbReference type="EMBL" id="CADCWM010000627">
    <property type="protein sequence ID" value="CAA9572885.1"/>
    <property type="molecule type" value="Genomic_DNA"/>
</dbReference>
<protein>
    <submittedName>
        <fullName evidence="1">Uncharacterized protein</fullName>
    </submittedName>
</protein>
<evidence type="ECO:0000313" key="1">
    <source>
        <dbReference type="EMBL" id="CAA9572885.1"/>
    </source>
</evidence>
<gene>
    <name evidence="1" type="ORF">AVDCRST_MAG88-2518</name>
</gene>
<sequence length="38" mass="4118">MRDAARQNDVGTWPALEGLVASEAGDLTLQHVDRLVLV</sequence>
<dbReference type="AlphaFoldDB" id="A0A6J4VDY8"/>
<proteinExistence type="predicted"/>
<feature type="non-terminal residue" evidence="1">
    <location>
        <position position="38"/>
    </location>
</feature>